<accession>A0ABC8SMC7</accession>
<dbReference type="AlphaFoldDB" id="A0ABC8SMC7"/>
<keyword evidence="8" id="KW-1185">Reference proteome</keyword>
<evidence type="ECO:0000313" key="8">
    <source>
        <dbReference type="Proteomes" id="UP001642360"/>
    </source>
</evidence>
<feature type="transmembrane region" description="Helical" evidence="6">
    <location>
        <begin position="69"/>
        <end position="88"/>
    </location>
</feature>
<reference evidence="7 8" key="1">
    <citation type="submission" date="2024-02" db="EMBL/GenBank/DDBJ databases">
        <authorList>
            <person name="Vignale AGUSTIN F."/>
            <person name="Sosa J E."/>
            <person name="Modenutti C."/>
        </authorList>
    </citation>
    <scope>NUCLEOTIDE SEQUENCE [LARGE SCALE GENOMIC DNA]</scope>
</reference>
<dbReference type="PANTHER" id="PTHR12428">
    <property type="entry name" value="OXA1"/>
    <property type="match status" value="1"/>
</dbReference>
<keyword evidence="5 6" id="KW-0472">Membrane</keyword>
<keyword evidence="3 6" id="KW-0812">Transmembrane</keyword>
<dbReference type="GO" id="GO:0016020">
    <property type="term" value="C:membrane"/>
    <property type="evidence" value="ECO:0007669"/>
    <property type="project" value="UniProtKB-SubCell"/>
</dbReference>
<keyword evidence="4 6" id="KW-1133">Transmembrane helix</keyword>
<proteinExistence type="inferred from homology"/>
<evidence type="ECO:0000256" key="3">
    <source>
        <dbReference type="ARBA" id="ARBA00022692"/>
    </source>
</evidence>
<sequence length="124" mass="13840">MSLDHHPGFDCGGTLWFQNLTEFPQGALGPIFPLLIAGLHFVNVQISFRRSSVGKDSGLFVLLAKYYKIYLDLMTVPILFITFYVPQISFRRSSVGKDSGLFVLLAKVTQQFLLACALILDHST</sequence>
<dbReference type="Proteomes" id="UP001642360">
    <property type="component" value="Unassembled WGS sequence"/>
</dbReference>
<evidence type="ECO:0000256" key="5">
    <source>
        <dbReference type="ARBA" id="ARBA00023136"/>
    </source>
</evidence>
<evidence type="ECO:0000256" key="6">
    <source>
        <dbReference type="SAM" id="Phobius"/>
    </source>
</evidence>
<name>A0ABC8SMC7_9AQUA</name>
<comment type="caution">
    <text evidence="7">The sequence shown here is derived from an EMBL/GenBank/DDBJ whole genome shotgun (WGS) entry which is preliminary data.</text>
</comment>
<evidence type="ECO:0000256" key="4">
    <source>
        <dbReference type="ARBA" id="ARBA00022989"/>
    </source>
</evidence>
<evidence type="ECO:0000256" key="1">
    <source>
        <dbReference type="ARBA" id="ARBA00004141"/>
    </source>
</evidence>
<organism evidence="7 8">
    <name type="scientific">Ilex paraguariensis</name>
    <name type="common">yerba mate</name>
    <dbReference type="NCBI Taxonomy" id="185542"/>
    <lineage>
        <taxon>Eukaryota</taxon>
        <taxon>Viridiplantae</taxon>
        <taxon>Streptophyta</taxon>
        <taxon>Embryophyta</taxon>
        <taxon>Tracheophyta</taxon>
        <taxon>Spermatophyta</taxon>
        <taxon>Magnoliopsida</taxon>
        <taxon>eudicotyledons</taxon>
        <taxon>Gunneridae</taxon>
        <taxon>Pentapetalae</taxon>
        <taxon>asterids</taxon>
        <taxon>campanulids</taxon>
        <taxon>Aquifoliales</taxon>
        <taxon>Aquifoliaceae</taxon>
        <taxon>Ilex</taxon>
    </lineage>
</organism>
<dbReference type="InterPro" id="IPR001708">
    <property type="entry name" value="YidC/ALB3/OXA1/COX18"/>
</dbReference>
<dbReference type="GO" id="GO:0051205">
    <property type="term" value="P:protein insertion into membrane"/>
    <property type="evidence" value="ECO:0007669"/>
    <property type="project" value="UniProtKB-ARBA"/>
</dbReference>
<gene>
    <name evidence="7" type="ORF">ILEXP_LOCUS24828</name>
</gene>
<feature type="transmembrane region" description="Helical" evidence="6">
    <location>
        <begin position="27"/>
        <end position="48"/>
    </location>
</feature>
<comment type="subcellular location">
    <subcellularLocation>
        <location evidence="1">Membrane</location>
        <topology evidence="1">Multi-pass membrane protein</topology>
    </subcellularLocation>
</comment>
<protein>
    <submittedName>
        <fullName evidence="7">Uncharacterized protein</fullName>
    </submittedName>
</protein>
<dbReference type="EMBL" id="CAUOFW020002835">
    <property type="protein sequence ID" value="CAK9156324.1"/>
    <property type="molecule type" value="Genomic_DNA"/>
</dbReference>
<dbReference type="PANTHER" id="PTHR12428:SF65">
    <property type="entry name" value="CYTOCHROME C OXIDASE ASSEMBLY PROTEIN COX18, MITOCHONDRIAL"/>
    <property type="match status" value="1"/>
</dbReference>
<feature type="transmembrane region" description="Helical" evidence="6">
    <location>
        <begin position="100"/>
        <end position="120"/>
    </location>
</feature>
<evidence type="ECO:0000313" key="7">
    <source>
        <dbReference type="EMBL" id="CAK9156324.1"/>
    </source>
</evidence>
<evidence type="ECO:0000256" key="2">
    <source>
        <dbReference type="ARBA" id="ARBA00010583"/>
    </source>
</evidence>
<comment type="similarity">
    <text evidence="2">Belongs to the OXA1/ALB3/YidC (TC 2.A.9.2) family.</text>
</comment>